<accession>U5EP50</accession>
<feature type="non-terminal residue" evidence="2">
    <location>
        <position position="1"/>
    </location>
</feature>
<evidence type="ECO:0000313" key="2">
    <source>
        <dbReference type="EMBL" id="JAB54991.1"/>
    </source>
</evidence>
<sequence length="179" mass="20495">KSEIIDLTSPTSSTPKAEKSNIVNLITPKINQSVGDRRFTFVLKPRQQEISGKKFQSVLAPKINITPADNNRTLPERRRTCIAPAKPVKSRRRRTLSHIVPKSSILTPTIEKELENKICMMNILKTIRLSKYIDLFAEEEIDFEVFLTLSEKDLHTIGIHNRHDIDVILMKQADYLSSM</sequence>
<proteinExistence type="evidence at transcript level"/>
<dbReference type="Pfam" id="PF00536">
    <property type="entry name" value="SAM_1"/>
    <property type="match status" value="1"/>
</dbReference>
<reference evidence="2" key="1">
    <citation type="journal article" date="2014" name="Insect Biochem. Mol. Biol.">
        <title>An insight into the sialome of the frog biting fly, Corethrella appendiculata.</title>
        <authorList>
            <person name="Ribeiro J.M.C."/>
            <person name="Chagas A.C."/>
            <person name="Pham V.M."/>
            <person name="Lounibos L.P."/>
            <person name="Calvo E."/>
        </authorList>
    </citation>
    <scope>NUCLEOTIDE SEQUENCE</scope>
    <source>
        <tissue evidence="2">Salivary glands</tissue>
    </source>
</reference>
<dbReference type="Gene3D" id="1.10.150.50">
    <property type="entry name" value="Transcription Factor, Ets-1"/>
    <property type="match status" value="1"/>
</dbReference>
<dbReference type="AlphaFoldDB" id="U5EP50"/>
<name>U5EP50_9DIPT</name>
<organism evidence="2">
    <name type="scientific">Corethrella appendiculata</name>
    <dbReference type="NCBI Taxonomy" id="1370023"/>
    <lineage>
        <taxon>Eukaryota</taxon>
        <taxon>Metazoa</taxon>
        <taxon>Ecdysozoa</taxon>
        <taxon>Arthropoda</taxon>
        <taxon>Hexapoda</taxon>
        <taxon>Insecta</taxon>
        <taxon>Pterygota</taxon>
        <taxon>Neoptera</taxon>
        <taxon>Endopterygota</taxon>
        <taxon>Diptera</taxon>
        <taxon>Nematocera</taxon>
        <taxon>Culicoidea</taxon>
        <taxon>Chaoboridae</taxon>
        <taxon>Corethrella</taxon>
    </lineage>
</organism>
<dbReference type="InterPro" id="IPR013761">
    <property type="entry name" value="SAM/pointed_sf"/>
</dbReference>
<feature type="domain" description="SAM" evidence="1">
    <location>
        <begin position="124"/>
        <end position="161"/>
    </location>
</feature>
<dbReference type="EMBL" id="GANO01004880">
    <property type="protein sequence ID" value="JAB54991.1"/>
    <property type="molecule type" value="mRNA"/>
</dbReference>
<evidence type="ECO:0000259" key="1">
    <source>
        <dbReference type="Pfam" id="PF00536"/>
    </source>
</evidence>
<dbReference type="SUPFAM" id="SSF47769">
    <property type="entry name" value="SAM/Pointed domain"/>
    <property type="match status" value="1"/>
</dbReference>
<dbReference type="InterPro" id="IPR001660">
    <property type="entry name" value="SAM"/>
</dbReference>
<protein>
    <recommendedName>
        <fullName evidence="1">SAM domain-containing protein</fullName>
    </recommendedName>
</protein>